<organism evidence="4 5">
    <name type="scientific">Laceyella putida</name>
    <dbReference type="NCBI Taxonomy" id="110101"/>
    <lineage>
        <taxon>Bacteria</taxon>
        <taxon>Bacillati</taxon>
        <taxon>Bacillota</taxon>
        <taxon>Bacilli</taxon>
        <taxon>Bacillales</taxon>
        <taxon>Thermoactinomycetaceae</taxon>
        <taxon>Laceyella</taxon>
    </lineage>
</organism>
<dbReference type="InterPro" id="IPR003439">
    <property type="entry name" value="ABC_transporter-like_ATP-bd"/>
</dbReference>
<dbReference type="SUPFAM" id="SSF52540">
    <property type="entry name" value="P-loop containing nucleoside triphosphate hydrolases"/>
    <property type="match status" value="1"/>
</dbReference>
<dbReference type="Gene3D" id="3.40.50.300">
    <property type="entry name" value="P-loop containing nucleotide triphosphate hydrolases"/>
    <property type="match status" value="1"/>
</dbReference>
<evidence type="ECO:0000259" key="3">
    <source>
        <dbReference type="PROSITE" id="PS50893"/>
    </source>
</evidence>
<dbReference type="InterPro" id="IPR003593">
    <property type="entry name" value="AAA+_ATPase"/>
</dbReference>
<sequence>MIQLYEVTKRFGSFQAVDHVTLTIEPGQIFGLLGANGAGKTTLIRMMCGILPPTSGSGQVLQYDLTKESAKIRQNIGYMSQKFSLYPDLTVKENLRFYARLYGVAQVNQRLEESLERYRLVEVAEKQVNQLGSGIRQRVAFATSTVHEPSLLFLDEPTSGVDPLTRQLFWEECYALTELGTTIVITTHYMDEAERCDQVALMNRGQIVAIGEVDALKEEFAPLLAIEDPTLDDIFVYVMSQGGTNGGQEELG</sequence>
<dbReference type="Proteomes" id="UP001596500">
    <property type="component" value="Unassembled WGS sequence"/>
</dbReference>
<dbReference type="SMART" id="SM00382">
    <property type="entry name" value="AAA"/>
    <property type="match status" value="1"/>
</dbReference>
<dbReference type="PANTHER" id="PTHR43038">
    <property type="entry name" value="ATP-BINDING CASSETTE, SUB-FAMILY H, MEMBER 1"/>
    <property type="match status" value="1"/>
</dbReference>
<dbReference type="RefSeq" id="WP_379865437.1">
    <property type="nucleotide sequence ID" value="NZ_JBHTBW010000040.1"/>
</dbReference>
<feature type="domain" description="ABC transporter" evidence="3">
    <location>
        <begin position="2"/>
        <end position="229"/>
    </location>
</feature>
<protein>
    <submittedName>
        <fullName evidence="4">ABC transporter ATP-binding protein</fullName>
    </submittedName>
</protein>
<reference evidence="5" key="1">
    <citation type="journal article" date="2019" name="Int. J. Syst. Evol. Microbiol.">
        <title>The Global Catalogue of Microorganisms (GCM) 10K type strain sequencing project: providing services to taxonomists for standard genome sequencing and annotation.</title>
        <authorList>
            <consortium name="The Broad Institute Genomics Platform"/>
            <consortium name="The Broad Institute Genome Sequencing Center for Infectious Disease"/>
            <person name="Wu L."/>
            <person name="Ma J."/>
        </authorList>
    </citation>
    <scope>NUCLEOTIDE SEQUENCE [LARGE SCALE GENOMIC DNA]</scope>
    <source>
        <strain evidence="5">CGMCC 1.12942</strain>
    </source>
</reference>
<keyword evidence="1" id="KW-0547">Nucleotide-binding</keyword>
<accession>A0ABW2RLG7</accession>
<keyword evidence="5" id="KW-1185">Reference proteome</keyword>
<evidence type="ECO:0000313" key="4">
    <source>
        <dbReference type="EMBL" id="MFC7441907.1"/>
    </source>
</evidence>
<dbReference type="EMBL" id="JBHTBW010000040">
    <property type="protein sequence ID" value="MFC7441907.1"/>
    <property type="molecule type" value="Genomic_DNA"/>
</dbReference>
<dbReference type="GO" id="GO:0005524">
    <property type="term" value="F:ATP binding"/>
    <property type="evidence" value="ECO:0007669"/>
    <property type="project" value="UniProtKB-KW"/>
</dbReference>
<keyword evidence="2 4" id="KW-0067">ATP-binding</keyword>
<dbReference type="InterPro" id="IPR027417">
    <property type="entry name" value="P-loop_NTPase"/>
</dbReference>
<proteinExistence type="predicted"/>
<comment type="caution">
    <text evidence="4">The sequence shown here is derived from an EMBL/GenBank/DDBJ whole genome shotgun (WGS) entry which is preliminary data.</text>
</comment>
<name>A0ABW2RLG7_9BACL</name>
<dbReference type="Pfam" id="PF00005">
    <property type="entry name" value="ABC_tran"/>
    <property type="match status" value="1"/>
</dbReference>
<dbReference type="PROSITE" id="PS50893">
    <property type="entry name" value="ABC_TRANSPORTER_2"/>
    <property type="match status" value="1"/>
</dbReference>
<evidence type="ECO:0000256" key="1">
    <source>
        <dbReference type="ARBA" id="ARBA00022741"/>
    </source>
</evidence>
<gene>
    <name evidence="4" type="ORF">ACFQNG_12470</name>
</gene>
<evidence type="ECO:0000313" key="5">
    <source>
        <dbReference type="Proteomes" id="UP001596500"/>
    </source>
</evidence>
<evidence type="ECO:0000256" key="2">
    <source>
        <dbReference type="ARBA" id="ARBA00022840"/>
    </source>
</evidence>
<dbReference type="PANTHER" id="PTHR43038:SF3">
    <property type="entry name" value="ABC TRANSPORTER G FAMILY MEMBER 20 ISOFORM X1"/>
    <property type="match status" value="1"/>
</dbReference>